<comment type="subcellular location">
    <subcellularLocation>
        <location evidence="1 12">Cell outer membrane</location>
        <topology evidence="1 12">Multi-pass membrane protein</topology>
    </subcellularLocation>
</comment>
<keyword evidence="4" id="KW-0410">Iron transport</keyword>
<feature type="domain" description="TonB-dependent receptor plug" evidence="16">
    <location>
        <begin position="63"/>
        <end position="174"/>
    </location>
</feature>
<sequence length="835" mass="88490">MTISVSLRLSLGASTVALVVAALPGMAWANDTAPAKTAWEANRTIDDNAAVTTGVAKARDPLNSATSTSAIKERDVSTLAPASLAELLRNVPGIRTEAGTGIANNSYTVRGLPLVNAGAKYLQLQEDGLPVLEFGDFFVAPSDIFVRVDLSVAQVESIRGGSASTFASNAPGGVVNLVSKTGEVEGGSIQASAGVDFDTNRIDLDYGGQLGGGWRFHVGGFYRQGEGPRRAGYDTLKGGQVKANITRQFDNGYIRFNMKLLDDRFPYYFTYPVGVSGTNDNPKFTSVPGFDAVRDTAQSRYLTTRLAPGYNGAITTDNMHDDMRAKSKTFGVEGQFTLGGWTLTERFRYSNNSGVLLQVVPVAVGQAADIAEMLAGQPGNVLTYATGPKAGTVINPANLNGNGLLTATGLYRAGINSMDIVTNDFRASRVWQVGGGALTTTAGIYKSLQDLNTTEGMTTVVQDVVGHGQSALVDITRADGTAATQRGVSGYGFLGLPGVSRYADVRYDITAPYASFNFQKGKFALGGSIRFDAGKVRGTGVDDQTTRAQDMNGDGVIDLNGPEAAVPFVDPAAAWPLNYNYHYVSYSTGLNYRVAEALSVFARYSRGARAGADSVVFSAALDRAAGTLLDRSAGYDPVRQLEGGFKYRSGGIMVNLTGFLAKTRETNTQIYNDENGNQVFGVVQRSYRTYGAELETRFRHGPFSLSANGTLAGGKITAANDPAVVGKKPRHQAGLVYSVIPQYETDLFTVGANVTGQTSSFSQDVNQLKMPGYTLVGLFAQVRPIDRLVLGVNAANVFNKMAFVDIGDATIPASGVALARTLTGRTITASARVFF</sequence>
<proteinExistence type="inferred from homology"/>
<dbReference type="EMBL" id="JAROCY010000003">
    <property type="protein sequence ID" value="MDF8332231.1"/>
    <property type="molecule type" value="Genomic_DNA"/>
</dbReference>
<gene>
    <name evidence="17" type="ORF">POM99_03385</name>
</gene>
<evidence type="ECO:0000256" key="13">
    <source>
        <dbReference type="RuleBase" id="RU003357"/>
    </source>
</evidence>
<keyword evidence="6 14" id="KW-0732">Signal</keyword>
<keyword evidence="11 12" id="KW-0998">Cell outer membrane</keyword>
<reference evidence="17 18" key="1">
    <citation type="submission" date="2023-03" db="EMBL/GenBank/DDBJ databases">
        <title>Novosphingobium cyanobacteriorum sp. nov., isolated from a eutrophic reservoir during the Microcystis bloom period.</title>
        <authorList>
            <person name="Kang M."/>
            <person name="Le V."/>
            <person name="Ko S.-R."/>
            <person name="Lee S.-A."/>
            <person name="Ahn C.-Y."/>
        </authorList>
    </citation>
    <scope>NUCLEOTIDE SEQUENCE [LARGE SCALE GENOMIC DNA]</scope>
    <source>
        <strain evidence="17 18">HBC54</strain>
    </source>
</reference>
<dbReference type="Gene3D" id="2.40.170.20">
    <property type="entry name" value="TonB-dependent receptor, beta-barrel domain"/>
    <property type="match status" value="1"/>
</dbReference>
<keyword evidence="7" id="KW-0408">Iron</keyword>
<dbReference type="PROSITE" id="PS52016">
    <property type="entry name" value="TONB_DEPENDENT_REC_3"/>
    <property type="match status" value="1"/>
</dbReference>
<keyword evidence="9 13" id="KW-0798">TonB box</keyword>
<accession>A0ABT6CE76</accession>
<evidence type="ECO:0000256" key="6">
    <source>
        <dbReference type="ARBA" id="ARBA00022729"/>
    </source>
</evidence>
<evidence type="ECO:0000256" key="7">
    <source>
        <dbReference type="ARBA" id="ARBA00023004"/>
    </source>
</evidence>
<keyword evidence="3 12" id="KW-1134">Transmembrane beta strand</keyword>
<dbReference type="InterPro" id="IPR036942">
    <property type="entry name" value="Beta-barrel_TonB_sf"/>
</dbReference>
<dbReference type="PANTHER" id="PTHR32552">
    <property type="entry name" value="FERRICHROME IRON RECEPTOR-RELATED"/>
    <property type="match status" value="1"/>
</dbReference>
<evidence type="ECO:0000256" key="2">
    <source>
        <dbReference type="ARBA" id="ARBA00022448"/>
    </source>
</evidence>
<keyword evidence="8" id="KW-0406">Ion transport</keyword>
<feature type="chain" id="PRO_5047295258" evidence="14">
    <location>
        <begin position="30"/>
        <end position="835"/>
    </location>
</feature>
<evidence type="ECO:0000256" key="10">
    <source>
        <dbReference type="ARBA" id="ARBA00023136"/>
    </source>
</evidence>
<evidence type="ECO:0000313" key="18">
    <source>
        <dbReference type="Proteomes" id="UP001222770"/>
    </source>
</evidence>
<keyword evidence="2 12" id="KW-0813">Transport</keyword>
<evidence type="ECO:0000256" key="8">
    <source>
        <dbReference type="ARBA" id="ARBA00023065"/>
    </source>
</evidence>
<dbReference type="Pfam" id="PF00593">
    <property type="entry name" value="TonB_dep_Rec_b-barrel"/>
    <property type="match status" value="1"/>
</dbReference>
<evidence type="ECO:0000256" key="14">
    <source>
        <dbReference type="SAM" id="SignalP"/>
    </source>
</evidence>
<comment type="similarity">
    <text evidence="12 13">Belongs to the TonB-dependent receptor family.</text>
</comment>
<evidence type="ECO:0000256" key="9">
    <source>
        <dbReference type="ARBA" id="ARBA00023077"/>
    </source>
</evidence>
<dbReference type="PANTHER" id="PTHR32552:SF89">
    <property type="entry name" value="CATECHOLATE SIDEROPHORE RECEPTOR FIU"/>
    <property type="match status" value="1"/>
</dbReference>
<feature type="signal peptide" evidence="14">
    <location>
        <begin position="1"/>
        <end position="29"/>
    </location>
</feature>
<dbReference type="Proteomes" id="UP001222770">
    <property type="component" value="Unassembled WGS sequence"/>
</dbReference>
<dbReference type="InterPro" id="IPR000531">
    <property type="entry name" value="Beta-barrel_TonB"/>
</dbReference>
<comment type="caution">
    <text evidence="17">The sequence shown here is derived from an EMBL/GenBank/DDBJ whole genome shotgun (WGS) entry which is preliminary data.</text>
</comment>
<evidence type="ECO:0000313" key="17">
    <source>
        <dbReference type="EMBL" id="MDF8332231.1"/>
    </source>
</evidence>
<dbReference type="Pfam" id="PF07715">
    <property type="entry name" value="Plug"/>
    <property type="match status" value="1"/>
</dbReference>
<evidence type="ECO:0000259" key="16">
    <source>
        <dbReference type="Pfam" id="PF07715"/>
    </source>
</evidence>
<evidence type="ECO:0000256" key="1">
    <source>
        <dbReference type="ARBA" id="ARBA00004571"/>
    </source>
</evidence>
<protein>
    <submittedName>
        <fullName evidence="17">TonB-dependent receptor</fullName>
    </submittedName>
</protein>
<dbReference type="RefSeq" id="WP_277275398.1">
    <property type="nucleotide sequence ID" value="NZ_JAROCY010000003.1"/>
</dbReference>
<evidence type="ECO:0000256" key="5">
    <source>
        <dbReference type="ARBA" id="ARBA00022692"/>
    </source>
</evidence>
<feature type="domain" description="TonB-dependent receptor-like beta-barrel" evidence="15">
    <location>
        <begin position="445"/>
        <end position="797"/>
    </location>
</feature>
<dbReference type="SUPFAM" id="SSF56935">
    <property type="entry name" value="Porins"/>
    <property type="match status" value="1"/>
</dbReference>
<evidence type="ECO:0000256" key="3">
    <source>
        <dbReference type="ARBA" id="ARBA00022452"/>
    </source>
</evidence>
<keyword evidence="18" id="KW-1185">Reference proteome</keyword>
<dbReference type="InterPro" id="IPR012910">
    <property type="entry name" value="Plug_dom"/>
</dbReference>
<dbReference type="InterPro" id="IPR037066">
    <property type="entry name" value="Plug_dom_sf"/>
</dbReference>
<keyword evidence="5 12" id="KW-0812">Transmembrane</keyword>
<evidence type="ECO:0000259" key="15">
    <source>
        <dbReference type="Pfam" id="PF00593"/>
    </source>
</evidence>
<organism evidence="17 18">
    <name type="scientific">Novosphingobium cyanobacteriorum</name>
    <dbReference type="NCBI Taxonomy" id="3024215"/>
    <lineage>
        <taxon>Bacteria</taxon>
        <taxon>Pseudomonadati</taxon>
        <taxon>Pseudomonadota</taxon>
        <taxon>Alphaproteobacteria</taxon>
        <taxon>Sphingomonadales</taxon>
        <taxon>Sphingomonadaceae</taxon>
        <taxon>Novosphingobium</taxon>
    </lineage>
</organism>
<keyword evidence="10 12" id="KW-0472">Membrane</keyword>
<dbReference type="Gene3D" id="2.170.130.10">
    <property type="entry name" value="TonB-dependent receptor, plug domain"/>
    <property type="match status" value="1"/>
</dbReference>
<evidence type="ECO:0000256" key="11">
    <source>
        <dbReference type="ARBA" id="ARBA00023237"/>
    </source>
</evidence>
<dbReference type="InterPro" id="IPR039426">
    <property type="entry name" value="TonB-dep_rcpt-like"/>
</dbReference>
<evidence type="ECO:0000256" key="4">
    <source>
        <dbReference type="ARBA" id="ARBA00022496"/>
    </source>
</evidence>
<name>A0ABT6CE76_9SPHN</name>
<keyword evidence="17" id="KW-0675">Receptor</keyword>
<evidence type="ECO:0000256" key="12">
    <source>
        <dbReference type="PROSITE-ProRule" id="PRU01360"/>
    </source>
</evidence>